<organism evidence="1 2">
    <name type="scientific">Microcystis aeruginosa NIES-2549</name>
    <dbReference type="NCBI Taxonomy" id="1641812"/>
    <lineage>
        <taxon>Bacteria</taxon>
        <taxon>Bacillati</taxon>
        <taxon>Cyanobacteriota</taxon>
        <taxon>Cyanophyceae</taxon>
        <taxon>Oscillatoriophycideae</taxon>
        <taxon>Chroococcales</taxon>
        <taxon>Microcystaceae</taxon>
        <taxon>Microcystis</taxon>
    </lineage>
</organism>
<evidence type="ECO:0000313" key="2">
    <source>
        <dbReference type="Proteomes" id="UP000034103"/>
    </source>
</evidence>
<dbReference type="AlphaFoldDB" id="A0A0F6U1R1"/>
<sequence>MNWGEGRGRGGEGRINKNNLQNSELRILTKLAIIRQKD</sequence>
<dbReference type="HOGENOM" id="CLU_3330121_0_0_3"/>
<accession>A0A0F6U1R1</accession>
<name>A0A0F6U1R1_MICAE</name>
<dbReference type="EMBL" id="CP011304">
    <property type="protein sequence ID" value="AKE62677.1"/>
    <property type="molecule type" value="Genomic_DNA"/>
</dbReference>
<reference evidence="1 2" key="1">
    <citation type="journal article" date="2015" name="Genome Announc.">
        <title>Complete Genome Sequence of Microcystis aeruginosa NIES-2549, a Bloom-Forming Cyanobacterium from Lake Kasumigaura, Japan.</title>
        <authorList>
            <person name="Yamaguchi H."/>
            <person name="Suzuki S."/>
            <person name="Tanabe Y."/>
            <person name="Osana Y."/>
            <person name="Shimura Y."/>
            <person name="Ishida K."/>
            <person name="Kawachi M."/>
        </authorList>
    </citation>
    <scope>NUCLEOTIDE SEQUENCE [LARGE SCALE GENOMIC DNA]</scope>
    <source>
        <strain evidence="1 2">NIES-2549</strain>
    </source>
</reference>
<dbReference type="Proteomes" id="UP000034103">
    <property type="component" value="Chromosome"/>
</dbReference>
<evidence type="ECO:0000313" key="1">
    <source>
        <dbReference type="EMBL" id="AKE62677.1"/>
    </source>
</evidence>
<proteinExistence type="predicted"/>
<gene>
    <name evidence="1" type="ORF">MYAER_0315</name>
</gene>
<protein>
    <submittedName>
        <fullName evidence="1">Uncharacterized protein</fullName>
    </submittedName>
</protein>